<protein>
    <recommendedName>
        <fullName evidence="7">Probable cytosol aminopeptidase</fullName>
    </recommendedName>
    <alternativeName>
        <fullName evidence="8">Leucine aminopeptidase</fullName>
    </alternativeName>
    <alternativeName>
        <fullName evidence="5">Leucyl aminopeptidase</fullName>
    </alternativeName>
</protein>
<proteinExistence type="inferred from homology"/>
<name>A0A502M490_9MOLU</name>
<comment type="similarity">
    <text evidence="1">Belongs to the peptidase M17 family.</text>
</comment>
<evidence type="ECO:0000256" key="5">
    <source>
        <dbReference type="ARBA" id="ARBA00033172"/>
    </source>
</evidence>
<dbReference type="GO" id="GO:0070006">
    <property type="term" value="F:metalloaminopeptidase activity"/>
    <property type="evidence" value="ECO:0007669"/>
    <property type="project" value="InterPro"/>
</dbReference>
<dbReference type="GO" id="GO:0005737">
    <property type="term" value="C:cytoplasm"/>
    <property type="evidence" value="ECO:0007669"/>
    <property type="project" value="InterPro"/>
</dbReference>
<evidence type="ECO:0000256" key="3">
    <source>
        <dbReference type="ARBA" id="ARBA00022670"/>
    </source>
</evidence>
<dbReference type="InterPro" id="IPR000819">
    <property type="entry name" value="Peptidase_M17_C"/>
</dbReference>
<dbReference type="RefSeq" id="WP_140700909.1">
    <property type="nucleotide sequence ID" value="NZ_VFSY01000016.1"/>
</dbReference>
<accession>A0A502M490</accession>
<evidence type="ECO:0000256" key="1">
    <source>
        <dbReference type="ARBA" id="ARBA00009528"/>
    </source>
</evidence>
<evidence type="ECO:0000313" key="11">
    <source>
        <dbReference type="Proteomes" id="UP000317904"/>
    </source>
</evidence>
<evidence type="ECO:0000256" key="8">
    <source>
        <dbReference type="ARBA" id="ARBA00050061"/>
    </source>
</evidence>
<evidence type="ECO:0000256" key="6">
    <source>
        <dbReference type="ARBA" id="ARBA00049972"/>
    </source>
</evidence>
<keyword evidence="2 10" id="KW-0031">Aminopeptidase</keyword>
<dbReference type="PANTHER" id="PTHR11963:SF23">
    <property type="entry name" value="CYTOSOL AMINOPEPTIDASE"/>
    <property type="match status" value="1"/>
</dbReference>
<dbReference type="GO" id="GO:0030145">
    <property type="term" value="F:manganese ion binding"/>
    <property type="evidence" value="ECO:0007669"/>
    <property type="project" value="InterPro"/>
</dbReference>
<dbReference type="CDD" id="cd00433">
    <property type="entry name" value="Peptidase_M17"/>
    <property type="match status" value="1"/>
</dbReference>
<dbReference type="GO" id="GO:0006508">
    <property type="term" value="P:proteolysis"/>
    <property type="evidence" value="ECO:0007669"/>
    <property type="project" value="UniProtKB-KW"/>
</dbReference>
<keyword evidence="3" id="KW-0645">Protease</keyword>
<comment type="function">
    <text evidence="6">Presumably involved in the processing and regular turnover of intracellular proteins. Catalyzes the removal of unsubstituted N-terminal amino acids from various peptides.</text>
</comment>
<dbReference type="InterPro" id="IPR011356">
    <property type="entry name" value="Leucine_aapep/pepB"/>
</dbReference>
<feature type="domain" description="Cytosol aminopeptidase" evidence="9">
    <location>
        <begin position="150"/>
        <end position="449"/>
    </location>
</feature>
<dbReference type="Proteomes" id="UP000317904">
    <property type="component" value="Unassembled WGS sequence"/>
</dbReference>
<keyword evidence="4" id="KW-0378">Hydrolase</keyword>
<comment type="caution">
    <text evidence="10">The sequence shown here is derived from an EMBL/GenBank/DDBJ whole genome shotgun (WGS) entry which is preliminary data.</text>
</comment>
<dbReference type="Pfam" id="PF00883">
    <property type="entry name" value="Peptidase_M17"/>
    <property type="match status" value="1"/>
</dbReference>
<organism evidence="10 11">
    <name type="scientific">Mycoplasma struthionis</name>
    <dbReference type="NCBI Taxonomy" id="538220"/>
    <lineage>
        <taxon>Bacteria</taxon>
        <taxon>Bacillati</taxon>
        <taxon>Mycoplasmatota</taxon>
        <taxon>Mollicutes</taxon>
        <taxon>Mycoplasmataceae</taxon>
        <taxon>Mycoplasma</taxon>
    </lineage>
</organism>
<evidence type="ECO:0000256" key="4">
    <source>
        <dbReference type="ARBA" id="ARBA00022801"/>
    </source>
</evidence>
<dbReference type="Gene3D" id="3.40.630.10">
    <property type="entry name" value="Zn peptidases"/>
    <property type="match status" value="1"/>
</dbReference>
<sequence length="458" mass="50725">MFSNYEQKRNDEMLMRAAYEGSQFCSCVAQKDYHITENLDKNTAYIFIPKDVENYYDFLKVVDKVLLSKRRNIQIDIASFVKEGVVSIEEVFRAFVMRSAFHNAKLYSAKESDKKPKKDNKEPEVSLYYEGKEYLTFVKELLIIADAINSARDLQITPPNVATSEYIAKFVKKDLGDVDNLTVNVLTKTQIEELNMNLLLAVNSGSSYQPRVVVVNYKGNPSSKEKYVFVGKGITFDTGGYNTKGYHMDGMKFDMSGSVICAYAVKAMAQLKLKANVSAVMMLTDNAIDNKPTMPESVVTSMSGKTVEITDTDAEGRLVLADGLFYGAKNLKASLLVDVATLTGSMISALGKTFSGIYSTSDSRWDEFSSAASVAHEKVWRMPMHEDYHKPNLSTKVADLNNYSTSEKSDSNTAAMFLKEFSNGVDLIHCDVAGTADNNGMGLGVLVSTLVELAKGQK</sequence>
<dbReference type="PRINTS" id="PR00481">
    <property type="entry name" value="LAMNOPPTDASE"/>
</dbReference>
<evidence type="ECO:0000259" key="9">
    <source>
        <dbReference type="Pfam" id="PF00883"/>
    </source>
</evidence>
<evidence type="ECO:0000313" key="10">
    <source>
        <dbReference type="EMBL" id="TPI02525.1"/>
    </source>
</evidence>
<dbReference type="AlphaFoldDB" id="A0A502M490"/>
<dbReference type="SUPFAM" id="SSF53187">
    <property type="entry name" value="Zn-dependent exopeptidases"/>
    <property type="match status" value="1"/>
</dbReference>
<dbReference type="EMBL" id="VFSY01000016">
    <property type="protein sequence ID" value="TPI02525.1"/>
    <property type="molecule type" value="Genomic_DNA"/>
</dbReference>
<gene>
    <name evidence="10" type="ORF">FJM01_00530</name>
</gene>
<reference evidence="10 11" key="1">
    <citation type="submission" date="2019-06" db="EMBL/GenBank/DDBJ databases">
        <title>A comparative genomics study of ostrich specific Mycoplasmas.</title>
        <authorList>
            <person name="Botes A."/>
            <person name="Nel T."/>
        </authorList>
    </citation>
    <scope>NUCLEOTIDE SEQUENCE [LARGE SCALE GENOMIC DNA]</scope>
    <source>
        <strain evidence="10 11">Ms01</strain>
    </source>
</reference>
<evidence type="ECO:0000256" key="2">
    <source>
        <dbReference type="ARBA" id="ARBA00022438"/>
    </source>
</evidence>
<dbReference type="PANTHER" id="PTHR11963">
    <property type="entry name" value="LEUCINE AMINOPEPTIDASE-RELATED"/>
    <property type="match status" value="1"/>
</dbReference>
<evidence type="ECO:0000256" key="7">
    <source>
        <dbReference type="ARBA" id="ARBA00050021"/>
    </source>
</evidence>